<organism evidence="2 3">
    <name type="scientific">Paenibacillus sepulcri</name>
    <dbReference type="NCBI Taxonomy" id="359917"/>
    <lineage>
        <taxon>Bacteria</taxon>
        <taxon>Bacillati</taxon>
        <taxon>Bacillota</taxon>
        <taxon>Bacilli</taxon>
        <taxon>Bacillales</taxon>
        <taxon>Paenibacillaceae</taxon>
        <taxon>Paenibacillus</taxon>
    </lineage>
</organism>
<feature type="compositionally biased region" description="Low complexity" evidence="1">
    <location>
        <begin position="75"/>
        <end position="87"/>
    </location>
</feature>
<keyword evidence="3" id="KW-1185">Reference proteome</keyword>
<reference evidence="2 3" key="1">
    <citation type="submission" date="2021-07" db="EMBL/GenBank/DDBJ databases">
        <title>Paenibacillus radiodurans sp. nov., isolated from the southeastern edge of Tengger Desert.</title>
        <authorList>
            <person name="Zhang G."/>
        </authorList>
    </citation>
    <scope>NUCLEOTIDE SEQUENCE [LARGE SCALE GENOMIC DNA]</scope>
    <source>
        <strain evidence="2 3">CCM 7311</strain>
    </source>
</reference>
<dbReference type="Proteomes" id="UP001519887">
    <property type="component" value="Unassembled WGS sequence"/>
</dbReference>
<accession>A0ABS7BVQ0</accession>
<feature type="region of interest" description="Disordered" evidence="1">
    <location>
        <begin position="75"/>
        <end position="98"/>
    </location>
</feature>
<evidence type="ECO:0000313" key="2">
    <source>
        <dbReference type="EMBL" id="MBW7452734.1"/>
    </source>
</evidence>
<evidence type="ECO:0000256" key="1">
    <source>
        <dbReference type="SAM" id="MobiDB-lite"/>
    </source>
</evidence>
<dbReference type="EMBL" id="JAHZIK010000014">
    <property type="protein sequence ID" value="MBW7452734.1"/>
    <property type="molecule type" value="Genomic_DNA"/>
</dbReference>
<dbReference type="RefSeq" id="WP_210046733.1">
    <property type="nucleotide sequence ID" value="NZ_JBHLVU010000016.1"/>
</dbReference>
<sequence length="166" mass="17013">MTTSTGLQVTVNETSSTTYMKGTSSTSANAIAKGDFVLALGTANGPTIEASQVILTPPGGQSATASEVIPFVKKQGQGNAQGQGQDQATTTKSVGQIPANYSEGSGTIVSGTEADKVTEAVLYAYPGGVVNRVAKMSDGEYNVHIMGVSWPHHVFVSVDFKVVGAN</sequence>
<gene>
    <name evidence="2" type="ORF">K0U00_01590</name>
</gene>
<protein>
    <submittedName>
        <fullName evidence="2">Uncharacterized protein</fullName>
    </submittedName>
</protein>
<evidence type="ECO:0000313" key="3">
    <source>
        <dbReference type="Proteomes" id="UP001519887"/>
    </source>
</evidence>
<name>A0ABS7BVQ0_9BACL</name>
<proteinExistence type="predicted"/>
<comment type="caution">
    <text evidence="2">The sequence shown here is derived from an EMBL/GenBank/DDBJ whole genome shotgun (WGS) entry which is preliminary data.</text>
</comment>